<dbReference type="Gene3D" id="2.40.33.20">
    <property type="entry name" value="PK beta-barrel domain-like"/>
    <property type="match status" value="1"/>
</dbReference>
<dbReference type="AlphaFoldDB" id="A0AAD2CGG3"/>
<accession>A0AAD2CGG3</accession>
<evidence type="ECO:0000259" key="1">
    <source>
        <dbReference type="PROSITE" id="PS51340"/>
    </source>
</evidence>
<dbReference type="GO" id="GO:0003824">
    <property type="term" value="F:catalytic activity"/>
    <property type="evidence" value="ECO:0007669"/>
    <property type="project" value="InterPro"/>
</dbReference>
<dbReference type="EMBL" id="CAKOGP040000147">
    <property type="protein sequence ID" value="CAJ1931411.1"/>
    <property type="molecule type" value="Genomic_DNA"/>
</dbReference>
<dbReference type="PANTHER" id="PTHR36930">
    <property type="entry name" value="METAL-SULFUR CLUSTER BIOSYNTHESIS PROTEINS YUAD-RELATED"/>
    <property type="match status" value="1"/>
</dbReference>
<dbReference type="Proteomes" id="UP001295423">
    <property type="component" value="Unassembled WGS sequence"/>
</dbReference>
<dbReference type="PROSITE" id="PS51340">
    <property type="entry name" value="MOSC"/>
    <property type="match status" value="1"/>
</dbReference>
<reference evidence="2" key="1">
    <citation type="submission" date="2023-08" db="EMBL/GenBank/DDBJ databases">
        <authorList>
            <person name="Audoor S."/>
            <person name="Bilcke G."/>
        </authorList>
    </citation>
    <scope>NUCLEOTIDE SEQUENCE</scope>
</reference>
<evidence type="ECO:0000313" key="2">
    <source>
        <dbReference type="EMBL" id="CAJ1931411.1"/>
    </source>
</evidence>
<sequence length="236" mass="25729">MSIQGIFIATEGSAPMQSLEEAILIEGCGIEGDRYCSSTGTYSCLRGSSLRKGEKEAGRQITLISADSVNSTLREQGMTCPDIGNLRRNVVLQGISGEELLRSIGHVIRLGDNCQVVAHRNCVPCMYNERKNNIPGLMEAIFDVAGVSCEVLVGGQIQTGNTVKVLWDEKREIDGGLQSSGFFVRPKERTAAMVKEGIAGKREAKEALMKTDPEGVERLERSYNSVGIKFWPADKE</sequence>
<dbReference type="SUPFAM" id="SSF50800">
    <property type="entry name" value="PK beta-barrel domain-like"/>
    <property type="match status" value="1"/>
</dbReference>
<dbReference type="Pfam" id="PF03473">
    <property type="entry name" value="MOSC"/>
    <property type="match status" value="1"/>
</dbReference>
<protein>
    <recommendedName>
        <fullName evidence="1">MOSC domain-containing protein</fullName>
    </recommendedName>
</protein>
<dbReference type="PANTHER" id="PTHR36930:SF1">
    <property type="entry name" value="MOSC DOMAIN-CONTAINING PROTEIN"/>
    <property type="match status" value="1"/>
</dbReference>
<proteinExistence type="predicted"/>
<comment type="caution">
    <text evidence="2">The sequence shown here is derived from an EMBL/GenBank/DDBJ whole genome shotgun (WGS) entry which is preliminary data.</text>
</comment>
<dbReference type="InterPro" id="IPR005302">
    <property type="entry name" value="MoCF_Sase_C"/>
</dbReference>
<dbReference type="InterPro" id="IPR052716">
    <property type="entry name" value="MOSC_domain"/>
</dbReference>
<evidence type="ECO:0000313" key="3">
    <source>
        <dbReference type="Proteomes" id="UP001295423"/>
    </source>
</evidence>
<keyword evidence="3" id="KW-1185">Reference proteome</keyword>
<gene>
    <name evidence="2" type="ORF">CYCCA115_LOCUS2376</name>
</gene>
<name>A0AAD2CGG3_9STRA</name>
<dbReference type="GO" id="GO:0030170">
    <property type="term" value="F:pyridoxal phosphate binding"/>
    <property type="evidence" value="ECO:0007669"/>
    <property type="project" value="InterPro"/>
</dbReference>
<dbReference type="GO" id="GO:0030151">
    <property type="term" value="F:molybdenum ion binding"/>
    <property type="evidence" value="ECO:0007669"/>
    <property type="project" value="InterPro"/>
</dbReference>
<feature type="domain" description="MOSC" evidence="1">
    <location>
        <begin position="17"/>
        <end position="166"/>
    </location>
</feature>
<organism evidence="2 3">
    <name type="scientific">Cylindrotheca closterium</name>
    <dbReference type="NCBI Taxonomy" id="2856"/>
    <lineage>
        <taxon>Eukaryota</taxon>
        <taxon>Sar</taxon>
        <taxon>Stramenopiles</taxon>
        <taxon>Ochrophyta</taxon>
        <taxon>Bacillariophyta</taxon>
        <taxon>Bacillariophyceae</taxon>
        <taxon>Bacillariophycidae</taxon>
        <taxon>Bacillariales</taxon>
        <taxon>Bacillariaceae</taxon>
        <taxon>Cylindrotheca</taxon>
    </lineage>
</organism>
<dbReference type="InterPro" id="IPR011037">
    <property type="entry name" value="Pyrv_Knase-like_insert_dom_sf"/>
</dbReference>